<dbReference type="InterPro" id="IPR001015">
    <property type="entry name" value="Ferrochelatase"/>
</dbReference>
<dbReference type="PANTHER" id="PTHR11108:SF1">
    <property type="entry name" value="FERROCHELATASE, MITOCHONDRIAL"/>
    <property type="match status" value="1"/>
</dbReference>
<name>U5QMD8_GLOK1</name>
<protein>
    <submittedName>
        <fullName evidence="2">Ferrochelatase</fullName>
    </submittedName>
</protein>
<sequence length="340" mass="38574">MDNHERVAVLLVGYGEVEQYRDFASYNELALRLLAAKFLKIPEFGFRLLARTLARKDTKEWAGRDNFRSPHNAFFEAQRAGIEAQLHSRFGERVRVFKTFNFCEGDLPDQVLARIRAQGFRRLLVYPLLVVDSIFTSGLALQQINEALAAEERWVDHLRYLPSFYDKADYHTRLAGHIESHLARLSARHQPSRIGVVLINHGCPCEANGFTTGIEESQFLYERVRERLICRYPLVSIGWLNHETPGRWTIPDVAQAARNLLAIGAGTLVFCPIGFVTENHETILDVEAIMQRFEQKAIPCTRLDCLNDDPAFLEAAAGWVAPLVEELLTERSIPAVASRG</sequence>
<dbReference type="PATRIC" id="fig|1183438.3.peg.2515"/>
<comment type="similarity">
    <text evidence="1">Belongs to the ferrochelatase family.</text>
</comment>
<keyword evidence="3" id="KW-1185">Reference proteome</keyword>
<dbReference type="eggNOG" id="COG0276">
    <property type="taxonomic scope" value="Bacteria"/>
</dbReference>
<dbReference type="Gene3D" id="3.40.50.1400">
    <property type="match status" value="2"/>
</dbReference>
<dbReference type="PANTHER" id="PTHR11108">
    <property type="entry name" value="FERROCHELATASE"/>
    <property type="match status" value="1"/>
</dbReference>
<proteinExistence type="inferred from homology"/>
<dbReference type="Proteomes" id="UP000017396">
    <property type="component" value="Chromosome"/>
</dbReference>
<dbReference type="KEGG" id="glj:GKIL_2554"/>
<dbReference type="HOGENOM" id="CLU_815756_0_0_3"/>
<reference evidence="2 3" key="1">
    <citation type="journal article" date="2013" name="PLoS ONE">
        <title>Cultivation and Complete Genome Sequencing of Gloeobacter kilaueensis sp. nov., from a Lava Cave in Kilauea Caldera, Hawai'i.</title>
        <authorList>
            <person name="Saw J.H."/>
            <person name="Schatz M."/>
            <person name="Brown M.V."/>
            <person name="Kunkel D.D."/>
            <person name="Foster J.S."/>
            <person name="Shick H."/>
            <person name="Christensen S."/>
            <person name="Hou S."/>
            <person name="Wan X."/>
            <person name="Donachie S.P."/>
        </authorList>
    </citation>
    <scope>NUCLEOTIDE SEQUENCE [LARGE SCALE GENOMIC DNA]</scope>
    <source>
        <strain evidence="3">JS</strain>
    </source>
</reference>
<dbReference type="EMBL" id="CP003587">
    <property type="protein sequence ID" value="AGY58800.1"/>
    <property type="molecule type" value="Genomic_DNA"/>
</dbReference>
<dbReference type="STRING" id="1183438.GKIL_2554"/>
<dbReference type="SUPFAM" id="SSF53800">
    <property type="entry name" value="Chelatase"/>
    <property type="match status" value="1"/>
</dbReference>
<dbReference type="Pfam" id="PF00762">
    <property type="entry name" value="Ferrochelatase"/>
    <property type="match status" value="1"/>
</dbReference>
<organism evidence="2 3">
    <name type="scientific">Gloeobacter kilaueensis (strain ATCC BAA-2537 / CCAP 1431/1 / ULC 316 / JS1)</name>
    <dbReference type="NCBI Taxonomy" id="1183438"/>
    <lineage>
        <taxon>Bacteria</taxon>
        <taxon>Bacillati</taxon>
        <taxon>Cyanobacteriota</taxon>
        <taxon>Cyanophyceae</taxon>
        <taxon>Gloeobacterales</taxon>
        <taxon>Gloeobacteraceae</taxon>
        <taxon>Gloeobacter</taxon>
    </lineage>
</organism>
<dbReference type="RefSeq" id="WP_023173988.1">
    <property type="nucleotide sequence ID" value="NC_022600.1"/>
</dbReference>
<dbReference type="GO" id="GO:0004325">
    <property type="term" value="F:ferrochelatase activity"/>
    <property type="evidence" value="ECO:0007669"/>
    <property type="project" value="InterPro"/>
</dbReference>
<dbReference type="GO" id="GO:0006783">
    <property type="term" value="P:heme biosynthetic process"/>
    <property type="evidence" value="ECO:0007669"/>
    <property type="project" value="InterPro"/>
</dbReference>
<accession>U5QMD8</accession>
<dbReference type="AlphaFoldDB" id="U5QMD8"/>
<evidence type="ECO:0000313" key="3">
    <source>
        <dbReference type="Proteomes" id="UP000017396"/>
    </source>
</evidence>
<evidence type="ECO:0000313" key="2">
    <source>
        <dbReference type="EMBL" id="AGY58800.1"/>
    </source>
</evidence>
<evidence type="ECO:0000256" key="1">
    <source>
        <dbReference type="RuleBase" id="RU004185"/>
    </source>
</evidence>
<gene>
    <name evidence="2" type="primary">hemH</name>
    <name evidence="2" type="ORF">GKIL_2554</name>
</gene>